<dbReference type="GO" id="GO:0008233">
    <property type="term" value="F:peptidase activity"/>
    <property type="evidence" value="ECO:0007669"/>
    <property type="project" value="UniProtKB-KW"/>
</dbReference>
<keyword evidence="2 8" id="KW-0645">Protease</keyword>
<dbReference type="PANTHER" id="PTHR13604">
    <property type="entry name" value="DC12-RELATED"/>
    <property type="match status" value="1"/>
</dbReference>
<sequence>MCGRFSLKASPRVIQSIFKVEEVPDFLPRYNIAPPGPILVIRQGVEKREALFMRWGLIPHWAKEAKTDWRTINARAETVQSKPTFRDSFRRRRCLIPADGFYEWQKDEKNRKIPWYITLPSVEVFGFAGLWDRWEKDGKLIESTTIIVTEACPELKKIHERMPVIIDSLHYDRWLGIEEGSKLQEYLDLLKPWNGKIAFWRVSVAVNRADAEGEELIKEIPTPP</sequence>
<dbReference type="AlphaFoldDB" id="A0A516TJT8"/>
<keyword evidence="6" id="KW-0238">DNA-binding</keyword>
<gene>
    <name evidence="9" type="ORF">kam1_252</name>
</gene>
<dbReference type="Pfam" id="PF02586">
    <property type="entry name" value="SRAP"/>
    <property type="match status" value="1"/>
</dbReference>
<evidence type="ECO:0000256" key="2">
    <source>
        <dbReference type="ARBA" id="ARBA00022670"/>
    </source>
</evidence>
<keyword evidence="7" id="KW-0456">Lyase</keyword>
<accession>A0A516TJT8</accession>
<reference evidence="10" key="1">
    <citation type="submission" date="2019-03" db="EMBL/GenBank/DDBJ databases">
        <title>Complete genome of Methylacidiphilum kamchatkense Kam1.</title>
        <authorList>
            <person name="Kruse T."/>
            <person name="Murarilal Ratnadevi C."/>
            <person name="Erikstad H.-A."/>
            <person name="Birkeland N.-K."/>
        </authorList>
    </citation>
    <scope>NUCLEOTIDE SEQUENCE [LARGE SCALE GENOMIC DNA]</scope>
    <source>
        <strain evidence="10">kam1</strain>
    </source>
</reference>
<keyword evidence="5" id="KW-0190">Covalent protein-DNA linkage</keyword>
<evidence type="ECO:0000256" key="7">
    <source>
        <dbReference type="ARBA" id="ARBA00023239"/>
    </source>
</evidence>
<keyword evidence="4 8" id="KW-0378">Hydrolase</keyword>
<dbReference type="SUPFAM" id="SSF143081">
    <property type="entry name" value="BB1717-like"/>
    <property type="match status" value="1"/>
</dbReference>
<protein>
    <recommendedName>
        <fullName evidence="8">Abasic site processing protein</fullName>
        <ecNumber evidence="8">3.4.-.-</ecNumber>
    </recommendedName>
</protein>
<dbReference type="Gene3D" id="3.90.1680.10">
    <property type="entry name" value="SOS response associated peptidase-like"/>
    <property type="match status" value="1"/>
</dbReference>
<evidence type="ECO:0000313" key="10">
    <source>
        <dbReference type="Proteomes" id="UP000315925"/>
    </source>
</evidence>
<evidence type="ECO:0000256" key="5">
    <source>
        <dbReference type="ARBA" id="ARBA00023124"/>
    </source>
</evidence>
<name>A0A516TJT8_9BACT</name>
<evidence type="ECO:0000256" key="1">
    <source>
        <dbReference type="ARBA" id="ARBA00008136"/>
    </source>
</evidence>
<organism evidence="9 10">
    <name type="scientific">Methylacidiphilum kamchatkense Kam1</name>
    <dbReference type="NCBI Taxonomy" id="1202785"/>
    <lineage>
        <taxon>Bacteria</taxon>
        <taxon>Pseudomonadati</taxon>
        <taxon>Verrucomicrobiota</taxon>
        <taxon>Methylacidiphilae</taxon>
        <taxon>Methylacidiphilales</taxon>
        <taxon>Methylacidiphilaceae</taxon>
        <taxon>Methylacidiphilum (ex Ratnadevi et al. 2023)</taxon>
    </lineage>
</organism>
<dbReference type="EMBL" id="CP037899">
    <property type="protein sequence ID" value="QDQ41507.1"/>
    <property type="molecule type" value="Genomic_DNA"/>
</dbReference>
<dbReference type="InterPro" id="IPR003738">
    <property type="entry name" value="SRAP"/>
</dbReference>
<evidence type="ECO:0000256" key="8">
    <source>
        <dbReference type="RuleBase" id="RU364100"/>
    </source>
</evidence>
<dbReference type="RefSeq" id="WP_143958177.1">
    <property type="nucleotide sequence ID" value="NZ_CP037899.1"/>
</dbReference>
<dbReference type="Proteomes" id="UP000315925">
    <property type="component" value="Chromosome"/>
</dbReference>
<dbReference type="PANTHER" id="PTHR13604:SF0">
    <property type="entry name" value="ABASIC SITE PROCESSING PROTEIN HMCES"/>
    <property type="match status" value="1"/>
</dbReference>
<keyword evidence="3" id="KW-0227">DNA damage</keyword>
<evidence type="ECO:0000256" key="6">
    <source>
        <dbReference type="ARBA" id="ARBA00023125"/>
    </source>
</evidence>
<dbReference type="KEGG" id="mkc:kam1_252"/>
<dbReference type="STRING" id="1202785.A946_11135"/>
<dbReference type="GO" id="GO:0016829">
    <property type="term" value="F:lyase activity"/>
    <property type="evidence" value="ECO:0007669"/>
    <property type="project" value="UniProtKB-KW"/>
</dbReference>
<comment type="similarity">
    <text evidence="1 8">Belongs to the SOS response-associated peptidase family.</text>
</comment>
<evidence type="ECO:0000256" key="3">
    <source>
        <dbReference type="ARBA" id="ARBA00022763"/>
    </source>
</evidence>
<evidence type="ECO:0000256" key="4">
    <source>
        <dbReference type="ARBA" id="ARBA00022801"/>
    </source>
</evidence>
<dbReference type="GO" id="GO:0106300">
    <property type="term" value="P:protein-DNA covalent cross-linking repair"/>
    <property type="evidence" value="ECO:0007669"/>
    <property type="project" value="InterPro"/>
</dbReference>
<dbReference type="GO" id="GO:0003697">
    <property type="term" value="F:single-stranded DNA binding"/>
    <property type="evidence" value="ECO:0007669"/>
    <property type="project" value="InterPro"/>
</dbReference>
<dbReference type="GO" id="GO:0006508">
    <property type="term" value="P:proteolysis"/>
    <property type="evidence" value="ECO:0007669"/>
    <property type="project" value="UniProtKB-KW"/>
</dbReference>
<evidence type="ECO:0000313" key="9">
    <source>
        <dbReference type="EMBL" id="QDQ41507.1"/>
    </source>
</evidence>
<proteinExistence type="inferred from homology"/>
<dbReference type="InterPro" id="IPR036590">
    <property type="entry name" value="SRAP-like"/>
</dbReference>
<dbReference type="EC" id="3.4.-.-" evidence="8"/>